<feature type="non-terminal residue" evidence="3">
    <location>
        <position position="1"/>
    </location>
</feature>
<evidence type="ECO:0000313" key="2">
    <source>
        <dbReference type="Proteomes" id="UP000694865"/>
    </source>
</evidence>
<feature type="coiled-coil region" evidence="1">
    <location>
        <begin position="172"/>
        <end position="238"/>
    </location>
</feature>
<sequence length="367" mass="42371">TTAEALRRQLKDEQHSRTVLQARIAGDSAELQKLQLDSKKKKLKISKKADETDKVVNLVSQQVEQLKKVYNDKTKRIAKLEEQISLFKNKHRETKEHLAKKKEELEPEHKHVKEENLNKTKRLDYMKHRTEVIDKKMEEMDSSSVIMKKVLSNTENDILELSAEMGEMAIRLETGQKMHDDLKIALEEVEKRSEEQACQHENHLKERQIVLNDLEAQLEKKLEENERLAHQYRYLQDKVIATKDKLMNEFDGKIKFESSLKDHKQLNGLQSRLHASLAIYYKIRGLYNQAELAKFEAVSQKNGQRIHILQVDMDEAISTIALFLNDQIDGTAAQMVAAAAKSALFENSDPIPQTKKLKSALKKPVST</sequence>
<proteinExistence type="predicted"/>
<reference evidence="3" key="1">
    <citation type="submission" date="2025-08" db="UniProtKB">
        <authorList>
            <consortium name="RefSeq"/>
        </authorList>
    </citation>
    <scope>IDENTIFICATION</scope>
    <source>
        <tissue evidence="3">Testes</tissue>
    </source>
</reference>
<dbReference type="Proteomes" id="UP000694865">
    <property type="component" value="Unplaced"/>
</dbReference>
<dbReference type="RefSeq" id="XP_002734306.1">
    <property type="nucleotide sequence ID" value="XM_002734260.2"/>
</dbReference>
<keyword evidence="2" id="KW-1185">Reference proteome</keyword>
<gene>
    <name evidence="3" type="primary">LOC100368025</name>
</gene>
<dbReference type="GeneID" id="100368025"/>
<feature type="coiled-coil region" evidence="1">
    <location>
        <begin position="63"/>
        <end position="97"/>
    </location>
</feature>
<name>A0ABM0GP88_SACKO</name>
<accession>A0ABM0GP88</accession>
<evidence type="ECO:0000256" key="1">
    <source>
        <dbReference type="SAM" id="Coils"/>
    </source>
</evidence>
<protein>
    <submittedName>
        <fullName evidence="3">Coiled-coil domain-containing protein 178-like</fullName>
    </submittedName>
</protein>
<keyword evidence="1" id="KW-0175">Coiled coil</keyword>
<dbReference type="PANTHER" id="PTHR35088:SF1">
    <property type="entry name" value="COILED-COIL DOMAIN-CONTAINING PROTEIN 178"/>
    <property type="match status" value="1"/>
</dbReference>
<evidence type="ECO:0000313" key="3">
    <source>
        <dbReference type="RefSeq" id="XP_002734306.1"/>
    </source>
</evidence>
<dbReference type="PANTHER" id="PTHR35088">
    <property type="entry name" value="COILED-COIL DOMAIN-CONTAINING PROTEIN 178"/>
    <property type="match status" value="1"/>
</dbReference>
<dbReference type="InterPro" id="IPR038826">
    <property type="entry name" value="CCDC178"/>
</dbReference>
<organism evidence="2 3">
    <name type="scientific">Saccoglossus kowalevskii</name>
    <name type="common">Acorn worm</name>
    <dbReference type="NCBI Taxonomy" id="10224"/>
    <lineage>
        <taxon>Eukaryota</taxon>
        <taxon>Metazoa</taxon>
        <taxon>Hemichordata</taxon>
        <taxon>Enteropneusta</taxon>
        <taxon>Harrimaniidae</taxon>
        <taxon>Saccoglossus</taxon>
    </lineage>
</organism>